<dbReference type="Proteomes" id="UP000301309">
    <property type="component" value="Unassembled WGS sequence"/>
</dbReference>
<gene>
    <name evidence="2" type="ORF">SVIO_006540</name>
</gene>
<dbReference type="OrthoDB" id="677810at2"/>
<dbReference type="PROSITE" id="PS50075">
    <property type="entry name" value="CARRIER"/>
    <property type="match status" value="1"/>
</dbReference>
<evidence type="ECO:0000259" key="1">
    <source>
        <dbReference type="PROSITE" id="PS50075"/>
    </source>
</evidence>
<dbReference type="AlphaFoldDB" id="A0A4D4KLH0"/>
<reference evidence="2 3" key="1">
    <citation type="journal article" date="2020" name="Int. J. Syst. Evol. Microbiol.">
        <title>Reclassification of Streptomyces castelarensis and Streptomyces sporoclivatus as later heterotypic synonyms of Streptomyces antimycoticus.</title>
        <authorList>
            <person name="Komaki H."/>
            <person name="Tamura T."/>
        </authorList>
    </citation>
    <scope>NUCLEOTIDE SEQUENCE [LARGE SCALE GENOMIC DNA]</scope>
    <source>
        <strain evidence="2 3">NBRC 13459</strain>
    </source>
</reference>
<dbReference type="Pfam" id="PF00550">
    <property type="entry name" value="PP-binding"/>
    <property type="match status" value="1"/>
</dbReference>
<sequence length="92" mass="9850">MSAEQAITAERIEQGIAGFVSGRVNAEVPADQDLFASGLVSSMFAMELVVHLEQAFSVQILGDDLKRDNFRTVAAMTALVLRLRDAGQPADA</sequence>
<feature type="domain" description="Carrier" evidence="1">
    <location>
        <begin position="6"/>
        <end position="84"/>
    </location>
</feature>
<comment type="caution">
    <text evidence="2">The sequence shown here is derived from an EMBL/GenBank/DDBJ whole genome shotgun (WGS) entry which is preliminary data.</text>
</comment>
<proteinExistence type="predicted"/>
<evidence type="ECO:0000313" key="3">
    <source>
        <dbReference type="Proteomes" id="UP000301309"/>
    </source>
</evidence>
<keyword evidence="3" id="KW-1185">Reference proteome</keyword>
<protein>
    <recommendedName>
        <fullName evidence="1">Carrier domain-containing protein</fullName>
    </recommendedName>
</protein>
<name>A0A4D4KLH0_STRVO</name>
<dbReference type="RefSeq" id="WP_137976012.1">
    <property type="nucleotide sequence ID" value="NZ_BAAASO010000062.1"/>
</dbReference>
<dbReference type="SUPFAM" id="SSF47336">
    <property type="entry name" value="ACP-like"/>
    <property type="match status" value="1"/>
</dbReference>
<dbReference type="InterPro" id="IPR036736">
    <property type="entry name" value="ACP-like_sf"/>
</dbReference>
<evidence type="ECO:0000313" key="2">
    <source>
        <dbReference type="EMBL" id="GDY50031.1"/>
    </source>
</evidence>
<dbReference type="Gene3D" id="1.10.1200.10">
    <property type="entry name" value="ACP-like"/>
    <property type="match status" value="1"/>
</dbReference>
<dbReference type="InterPro" id="IPR009081">
    <property type="entry name" value="PP-bd_ACP"/>
</dbReference>
<dbReference type="EMBL" id="BJHW01000001">
    <property type="protein sequence ID" value="GDY50031.1"/>
    <property type="molecule type" value="Genomic_DNA"/>
</dbReference>
<organism evidence="2 3">
    <name type="scientific">Streptomyces violaceusniger</name>
    <dbReference type="NCBI Taxonomy" id="68280"/>
    <lineage>
        <taxon>Bacteria</taxon>
        <taxon>Bacillati</taxon>
        <taxon>Actinomycetota</taxon>
        <taxon>Actinomycetes</taxon>
        <taxon>Kitasatosporales</taxon>
        <taxon>Streptomycetaceae</taxon>
        <taxon>Streptomyces</taxon>
        <taxon>Streptomyces violaceusniger group</taxon>
    </lineage>
</organism>
<accession>A0A4D4KLH0</accession>